<evidence type="ECO:0000313" key="2">
    <source>
        <dbReference type="Proteomes" id="UP000799436"/>
    </source>
</evidence>
<dbReference type="Proteomes" id="UP000799436">
    <property type="component" value="Unassembled WGS sequence"/>
</dbReference>
<accession>A0A6G1LAW4</accession>
<dbReference type="AlphaFoldDB" id="A0A6G1LAW4"/>
<dbReference type="EMBL" id="ML995828">
    <property type="protein sequence ID" value="KAF2770081.1"/>
    <property type="molecule type" value="Genomic_DNA"/>
</dbReference>
<evidence type="ECO:0000313" key="1">
    <source>
        <dbReference type="EMBL" id="KAF2770081.1"/>
    </source>
</evidence>
<gene>
    <name evidence="1" type="ORF">EJ03DRAFT_79538</name>
</gene>
<reference evidence="1" key="1">
    <citation type="journal article" date="2020" name="Stud. Mycol.">
        <title>101 Dothideomycetes genomes: a test case for predicting lifestyles and emergence of pathogens.</title>
        <authorList>
            <person name="Haridas S."/>
            <person name="Albert R."/>
            <person name="Binder M."/>
            <person name="Bloem J."/>
            <person name="Labutti K."/>
            <person name="Salamov A."/>
            <person name="Andreopoulos B."/>
            <person name="Baker S."/>
            <person name="Barry K."/>
            <person name="Bills G."/>
            <person name="Bluhm B."/>
            <person name="Cannon C."/>
            <person name="Castanera R."/>
            <person name="Culley D."/>
            <person name="Daum C."/>
            <person name="Ezra D."/>
            <person name="Gonzalez J."/>
            <person name="Henrissat B."/>
            <person name="Kuo A."/>
            <person name="Liang C."/>
            <person name="Lipzen A."/>
            <person name="Lutzoni F."/>
            <person name="Magnuson J."/>
            <person name="Mondo S."/>
            <person name="Nolan M."/>
            <person name="Ohm R."/>
            <person name="Pangilinan J."/>
            <person name="Park H.-J."/>
            <person name="Ramirez L."/>
            <person name="Alfaro M."/>
            <person name="Sun H."/>
            <person name="Tritt A."/>
            <person name="Yoshinaga Y."/>
            <person name="Zwiers L.-H."/>
            <person name="Turgeon B."/>
            <person name="Goodwin S."/>
            <person name="Spatafora J."/>
            <person name="Crous P."/>
            <person name="Grigoriev I."/>
        </authorList>
    </citation>
    <scope>NUCLEOTIDE SEQUENCE</scope>
    <source>
        <strain evidence="1">CBS 116005</strain>
    </source>
</reference>
<keyword evidence="2" id="KW-1185">Reference proteome</keyword>
<name>A0A6G1LAW4_9PEZI</name>
<protein>
    <submittedName>
        <fullName evidence="1">Uncharacterized protein</fullName>
    </submittedName>
</protein>
<organism evidence="1 2">
    <name type="scientific">Teratosphaeria nubilosa</name>
    <dbReference type="NCBI Taxonomy" id="161662"/>
    <lineage>
        <taxon>Eukaryota</taxon>
        <taxon>Fungi</taxon>
        <taxon>Dikarya</taxon>
        <taxon>Ascomycota</taxon>
        <taxon>Pezizomycotina</taxon>
        <taxon>Dothideomycetes</taxon>
        <taxon>Dothideomycetidae</taxon>
        <taxon>Mycosphaerellales</taxon>
        <taxon>Teratosphaeriaceae</taxon>
        <taxon>Teratosphaeria</taxon>
    </lineage>
</organism>
<proteinExistence type="predicted"/>
<sequence>MKGLAYFLTGPPFDRHGFMNGEVQQRFESPTEVYLSAIEIVAISDGAQDCKYCMSSPISPYTPKMMKATTVAVHKNLFTLVAMRIPLSWSTSGFRSSSRGIHSSRRCPATAFLFDSNCSAVILDGPSLIVPSLASILAIVSMRVQSVLVILLSKIRRLGPE</sequence>